<proteinExistence type="predicted"/>
<reference evidence="2" key="1">
    <citation type="journal article" date="2020" name="Stud. Mycol.">
        <title>101 Dothideomycetes genomes: a test case for predicting lifestyles and emergence of pathogens.</title>
        <authorList>
            <person name="Haridas S."/>
            <person name="Albert R."/>
            <person name="Binder M."/>
            <person name="Bloem J."/>
            <person name="Labutti K."/>
            <person name="Salamov A."/>
            <person name="Andreopoulos B."/>
            <person name="Baker S."/>
            <person name="Barry K."/>
            <person name="Bills G."/>
            <person name="Bluhm B."/>
            <person name="Cannon C."/>
            <person name="Castanera R."/>
            <person name="Culley D."/>
            <person name="Daum C."/>
            <person name="Ezra D."/>
            <person name="Gonzalez J."/>
            <person name="Henrissat B."/>
            <person name="Kuo A."/>
            <person name="Liang C."/>
            <person name="Lipzen A."/>
            <person name="Lutzoni F."/>
            <person name="Magnuson J."/>
            <person name="Mondo S."/>
            <person name="Nolan M."/>
            <person name="Ohm R."/>
            <person name="Pangilinan J."/>
            <person name="Park H.-J."/>
            <person name="Ramirez L."/>
            <person name="Alfaro M."/>
            <person name="Sun H."/>
            <person name="Tritt A."/>
            <person name="Yoshinaga Y."/>
            <person name="Zwiers L.-H."/>
            <person name="Turgeon B."/>
            <person name="Goodwin S."/>
            <person name="Spatafora J."/>
            <person name="Crous P."/>
            <person name="Grigoriev I."/>
        </authorList>
    </citation>
    <scope>NUCLEOTIDE SEQUENCE</scope>
    <source>
        <strain evidence="2">CBS 207.26</strain>
    </source>
</reference>
<evidence type="ECO:0000313" key="3">
    <source>
        <dbReference type="Proteomes" id="UP000800200"/>
    </source>
</evidence>
<protein>
    <submittedName>
        <fullName evidence="2">Uncharacterized protein</fullName>
    </submittedName>
</protein>
<evidence type="ECO:0000256" key="1">
    <source>
        <dbReference type="SAM" id="MobiDB-lite"/>
    </source>
</evidence>
<dbReference type="EMBL" id="ML994688">
    <property type="protein sequence ID" value="KAF2177472.1"/>
    <property type="molecule type" value="Genomic_DNA"/>
</dbReference>
<feature type="compositionally biased region" description="Pro residues" evidence="1">
    <location>
        <begin position="63"/>
        <end position="83"/>
    </location>
</feature>
<evidence type="ECO:0000313" key="2">
    <source>
        <dbReference type="EMBL" id="KAF2177472.1"/>
    </source>
</evidence>
<dbReference type="OrthoDB" id="10679672at2759"/>
<name>A0A6A6DGE8_9PEZI</name>
<sequence length="205" mass="23072">MAPSKAKKKPTNPQKSTSKAPRQPASPTPSSMSRKRSSTVNQLPRLSKRTRAPTAKALESQQPQPPAPLCQPPTPPAQFEPEPTPLLKFQSIWRVVLGKETLPVTEAGVYEEGAITIRQLEAWRDEKLLFLKPRRLTAVRWCTNASYSGCKSTEECPYIIASDLDLYKATQVLSLWREQYPKKTLRLDLSFYVEEEAPVIDLTIP</sequence>
<feature type="compositionally biased region" description="Polar residues" evidence="1">
    <location>
        <begin position="11"/>
        <end position="20"/>
    </location>
</feature>
<keyword evidence="3" id="KW-1185">Reference proteome</keyword>
<organism evidence="2 3">
    <name type="scientific">Zopfia rhizophila CBS 207.26</name>
    <dbReference type="NCBI Taxonomy" id="1314779"/>
    <lineage>
        <taxon>Eukaryota</taxon>
        <taxon>Fungi</taxon>
        <taxon>Dikarya</taxon>
        <taxon>Ascomycota</taxon>
        <taxon>Pezizomycotina</taxon>
        <taxon>Dothideomycetes</taxon>
        <taxon>Dothideomycetes incertae sedis</taxon>
        <taxon>Zopfiaceae</taxon>
        <taxon>Zopfia</taxon>
    </lineage>
</organism>
<feature type="compositionally biased region" description="Polar residues" evidence="1">
    <location>
        <begin position="28"/>
        <end position="44"/>
    </location>
</feature>
<dbReference type="Proteomes" id="UP000800200">
    <property type="component" value="Unassembled WGS sequence"/>
</dbReference>
<feature type="compositionally biased region" description="Basic residues" evidence="1">
    <location>
        <begin position="1"/>
        <end position="10"/>
    </location>
</feature>
<accession>A0A6A6DGE8</accession>
<dbReference type="AlphaFoldDB" id="A0A6A6DGE8"/>
<feature type="region of interest" description="Disordered" evidence="1">
    <location>
        <begin position="1"/>
        <end position="83"/>
    </location>
</feature>
<gene>
    <name evidence="2" type="ORF">K469DRAFT_358292</name>
</gene>